<organism evidence="2 3">
    <name type="scientific">Calderihabitans maritimus</name>
    <dbReference type="NCBI Taxonomy" id="1246530"/>
    <lineage>
        <taxon>Bacteria</taxon>
        <taxon>Bacillati</taxon>
        <taxon>Bacillota</taxon>
        <taxon>Clostridia</taxon>
        <taxon>Neomoorellales</taxon>
        <taxon>Calderihabitantaceae</taxon>
        <taxon>Calderihabitans</taxon>
    </lineage>
</organism>
<dbReference type="PANTHER" id="PTHR30050:SF4">
    <property type="entry name" value="ATP-BINDING PROTEIN RV3427C IN INSERTION SEQUENCE-RELATED"/>
    <property type="match status" value="1"/>
</dbReference>
<dbReference type="SUPFAM" id="SSF52540">
    <property type="entry name" value="P-loop containing nucleoside triphosphate hydrolases"/>
    <property type="match status" value="1"/>
</dbReference>
<feature type="domain" description="IstB-like ATP-binding" evidence="1">
    <location>
        <begin position="66"/>
        <end position="184"/>
    </location>
</feature>
<feature type="non-terminal residue" evidence="2">
    <location>
        <position position="184"/>
    </location>
</feature>
<dbReference type="Proteomes" id="UP000197032">
    <property type="component" value="Unassembled WGS sequence"/>
</dbReference>
<dbReference type="GO" id="GO:0006260">
    <property type="term" value="P:DNA replication"/>
    <property type="evidence" value="ECO:0007669"/>
    <property type="project" value="TreeGrafter"/>
</dbReference>
<dbReference type="EMBL" id="BDGJ01000122">
    <property type="protein sequence ID" value="GAW93220.1"/>
    <property type="molecule type" value="Genomic_DNA"/>
</dbReference>
<protein>
    <submittedName>
        <fullName evidence="2">ATPase AAA</fullName>
    </submittedName>
</protein>
<dbReference type="Gene3D" id="3.40.50.300">
    <property type="entry name" value="P-loop containing nucleotide triphosphate hydrolases"/>
    <property type="match status" value="1"/>
</dbReference>
<name>A0A1Z5HVA2_9FIRM</name>
<evidence type="ECO:0000313" key="2">
    <source>
        <dbReference type="EMBL" id="GAW93220.1"/>
    </source>
</evidence>
<gene>
    <name evidence="2" type="ORF">KKC1_23590</name>
</gene>
<dbReference type="GO" id="GO:0005524">
    <property type="term" value="F:ATP binding"/>
    <property type="evidence" value="ECO:0007669"/>
    <property type="project" value="InterPro"/>
</dbReference>
<keyword evidence="3" id="KW-1185">Reference proteome</keyword>
<dbReference type="AlphaFoldDB" id="A0A1Z5HVA2"/>
<dbReference type="PANTHER" id="PTHR30050">
    <property type="entry name" value="CHROMOSOMAL REPLICATION INITIATOR PROTEIN DNAA"/>
    <property type="match status" value="1"/>
</dbReference>
<reference evidence="3" key="1">
    <citation type="journal article" date="2017" name="Appl. Environ. Microbiol.">
        <title>Genomic analysis of Calderihabitans maritimus KKC1, a thermophilic hydrogenogenic carboxydotrophic bacterium isolated from marine sediment.</title>
        <authorList>
            <person name="Omae K."/>
            <person name="Yoneda Y."/>
            <person name="Fukuyama Y."/>
            <person name="Yoshida T."/>
            <person name="Sako Y."/>
        </authorList>
    </citation>
    <scope>NUCLEOTIDE SEQUENCE [LARGE SCALE GENOMIC DNA]</scope>
    <source>
        <strain evidence="3">KKC1</strain>
    </source>
</reference>
<accession>A0A1Z5HVA2</accession>
<evidence type="ECO:0000259" key="1">
    <source>
        <dbReference type="Pfam" id="PF01695"/>
    </source>
</evidence>
<comment type="caution">
    <text evidence="2">The sequence shown here is derived from an EMBL/GenBank/DDBJ whole genome shotgun (WGS) entry which is preliminary data.</text>
</comment>
<dbReference type="InterPro" id="IPR027417">
    <property type="entry name" value="P-loop_NTPase"/>
</dbReference>
<proteinExistence type="predicted"/>
<dbReference type="InterPro" id="IPR002611">
    <property type="entry name" value="IstB_ATP-bd"/>
</dbReference>
<sequence>MLQLLFYFLKPKHLPRTHQKYLERTPSRLIHWSETIGPNTAELVKKILDSRPHPEQGYHYHRAYRCGKNLLACALGNAACRKGYSTRYFRVPRLLTDLKMSKGDGTYSKLLHQLLKLDLLILDDWGLTPLSADEGREILEVIEDRNHLSSTIIVSQLPIEHWHEILGDPTVADAILDRLVHNAH</sequence>
<dbReference type="Pfam" id="PF01695">
    <property type="entry name" value="IstB_IS21"/>
    <property type="match status" value="1"/>
</dbReference>
<evidence type="ECO:0000313" key="3">
    <source>
        <dbReference type="Proteomes" id="UP000197032"/>
    </source>
</evidence>